<evidence type="ECO:0000313" key="4">
    <source>
        <dbReference type="Proteomes" id="UP000515860"/>
    </source>
</evidence>
<dbReference type="RefSeq" id="WP_249328876.1">
    <property type="nucleotide sequence ID" value="NZ_CP060635.1"/>
</dbReference>
<evidence type="ECO:0008006" key="5">
    <source>
        <dbReference type="Google" id="ProtNLM"/>
    </source>
</evidence>
<dbReference type="KEGG" id="whj:H9Q79_17855"/>
<feature type="region of interest" description="Disordered" evidence="1">
    <location>
        <begin position="26"/>
        <end position="86"/>
    </location>
</feature>
<protein>
    <recommendedName>
        <fullName evidence="5">Lipoprotein</fullName>
    </recommendedName>
</protein>
<sequence length="115" mass="13030">MRTKTTAFFTILILLVLTGCNNALPKEDKPQPFSFSESHNQSSPESEAPAAEEKQEVETTPEQPQDSEPEKKIPPTEESTALPNRYRLFLISGRQRTPPICLMKRTSPCRNPLCW</sequence>
<dbReference type="Proteomes" id="UP000515860">
    <property type="component" value="Chromosome"/>
</dbReference>
<keyword evidence="2" id="KW-0732">Signal</keyword>
<keyword evidence="4" id="KW-1185">Reference proteome</keyword>
<evidence type="ECO:0000313" key="3">
    <source>
        <dbReference type="EMBL" id="QNM08677.1"/>
    </source>
</evidence>
<evidence type="ECO:0000256" key="2">
    <source>
        <dbReference type="SAM" id="SignalP"/>
    </source>
</evidence>
<dbReference type="AlphaFoldDB" id="A0A7G9GCZ5"/>
<feature type="chain" id="PRO_5028846811" description="Lipoprotein" evidence="2">
    <location>
        <begin position="26"/>
        <end position="115"/>
    </location>
</feature>
<dbReference type="PROSITE" id="PS51257">
    <property type="entry name" value="PROKAR_LIPOPROTEIN"/>
    <property type="match status" value="1"/>
</dbReference>
<accession>A0A7G9GCZ5</accession>
<organism evidence="3 4">
    <name type="scientific">Wansuia hejianensis</name>
    <dbReference type="NCBI Taxonomy" id="2763667"/>
    <lineage>
        <taxon>Bacteria</taxon>
        <taxon>Bacillati</taxon>
        <taxon>Bacillota</taxon>
        <taxon>Clostridia</taxon>
        <taxon>Lachnospirales</taxon>
        <taxon>Lachnospiraceae</taxon>
        <taxon>Wansuia</taxon>
    </lineage>
</organism>
<gene>
    <name evidence="3" type="ORF">H9Q79_17855</name>
</gene>
<proteinExistence type="predicted"/>
<evidence type="ECO:0000256" key="1">
    <source>
        <dbReference type="SAM" id="MobiDB-lite"/>
    </source>
</evidence>
<feature type="signal peptide" evidence="2">
    <location>
        <begin position="1"/>
        <end position="25"/>
    </location>
</feature>
<name>A0A7G9GCZ5_9FIRM</name>
<dbReference type="EMBL" id="CP060635">
    <property type="protein sequence ID" value="QNM08677.1"/>
    <property type="molecule type" value="Genomic_DNA"/>
</dbReference>
<reference evidence="3 4" key="1">
    <citation type="submission" date="2020-08" db="EMBL/GenBank/DDBJ databases">
        <authorList>
            <person name="Liu C."/>
            <person name="Sun Q."/>
        </authorList>
    </citation>
    <scope>NUCLEOTIDE SEQUENCE [LARGE SCALE GENOMIC DNA]</scope>
    <source>
        <strain evidence="3 4">NSJ-29</strain>
    </source>
</reference>